<dbReference type="PRINTS" id="PR00300">
    <property type="entry name" value="CLPPROTEASEA"/>
</dbReference>
<evidence type="ECO:0000256" key="2">
    <source>
        <dbReference type="ARBA" id="ARBA00022840"/>
    </source>
</evidence>
<evidence type="ECO:0000259" key="3">
    <source>
        <dbReference type="SMART" id="SM00382"/>
    </source>
</evidence>
<feature type="domain" description="AAA+ ATPase" evidence="3">
    <location>
        <begin position="156"/>
        <end position="299"/>
    </location>
</feature>
<dbReference type="RefSeq" id="WP_344703163.1">
    <property type="nucleotide sequence ID" value="NZ_BAABCK010000049.1"/>
</dbReference>
<dbReference type="InterPro" id="IPR003959">
    <property type="entry name" value="ATPase_AAA_core"/>
</dbReference>
<dbReference type="PANTHER" id="PTHR11638">
    <property type="entry name" value="ATP-DEPENDENT CLP PROTEASE"/>
    <property type="match status" value="1"/>
</dbReference>
<evidence type="ECO:0000256" key="1">
    <source>
        <dbReference type="ARBA" id="ARBA00022741"/>
    </source>
</evidence>
<dbReference type="SMART" id="SM00382">
    <property type="entry name" value="AAA"/>
    <property type="match status" value="1"/>
</dbReference>
<dbReference type="InterPro" id="IPR027417">
    <property type="entry name" value="P-loop_NTPase"/>
</dbReference>
<proteinExistence type="predicted"/>
<dbReference type="InterPro" id="IPR001270">
    <property type="entry name" value="ClpA/B"/>
</dbReference>
<dbReference type="EMBL" id="BAABCK010000049">
    <property type="protein sequence ID" value="GAA3727408.1"/>
    <property type="molecule type" value="Genomic_DNA"/>
</dbReference>
<keyword evidence="2" id="KW-0067">ATP-binding</keyword>
<keyword evidence="5" id="KW-1185">Reference proteome</keyword>
<dbReference type="InterPro" id="IPR003593">
    <property type="entry name" value="AAA+_ATPase"/>
</dbReference>
<dbReference type="PANTHER" id="PTHR11638:SF18">
    <property type="entry name" value="HEAT SHOCK PROTEIN 104"/>
    <property type="match status" value="1"/>
</dbReference>
<protein>
    <recommendedName>
        <fullName evidence="3">AAA+ ATPase domain-containing protein</fullName>
    </recommendedName>
</protein>
<organism evidence="4 5">
    <name type="scientific">Salinicoccus jeotgali</name>
    <dbReference type="NCBI Taxonomy" id="381634"/>
    <lineage>
        <taxon>Bacteria</taxon>
        <taxon>Bacillati</taxon>
        <taxon>Bacillota</taxon>
        <taxon>Bacilli</taxon>
        <taxon>Bacillales</taxon>
        <taxon>Staphylococcaceae</taxon>
        <taxon>Salinicoccus</taxon>
    </lineage>
</organism>
<accession>A0ABP7EXV5</accession>
<evidence type="ECO:0000313" key="4">
    <source>
        <dbReference type="EMBL" id="GAA3727408.1"/>
    </source>
</evidence>
<sequence>MENSIYLVKGVVDQFYSANKDINFYNLIDLLNLKSSTEDIDVEYQPTVGVGDYILNEGSVKRLSNSFSNEVSLFIKNLMEKSIIENLYVILPTKQLEDSLYKILGNIIQECNYSFPNYSNDDVINTFQLVNSEIIGQDAALKSIHSNIMKNFVNEDTKVIMIYGPSGVGKTDAILQIHESIFGHKDIRRIQMSMLNDIKGHDYLFGNDINERSLSEDLLKRKSKFILLDEFDKCNPHLYNAFYQMFDESKYKDNHFEVDLRDNVIFCTSNFQSIEEIIAHVGRPIFSRFDKVVKFEHIANDVKQKILYKHVEEVYKNLLDPYKKQVKIEDIMNILEHESLENRNIREIKNLVVYIFNRYIFNIFLQSK</sequence>
<gene>
    <name evidence="4" type="ORF">GCM10022378_15520</name>
</gene>
<dbReference type="InterPro" id="IPR050130">
    <property type="entry name" value="ClpA_ClpB"/>
</dbReference>
<dbReference type="SUPFAM" id="SSF52540">
    <property type="entry name" value="P-loop containing nucleoside triphosphate hydrolases"/>
    <property type="match status" value="1"/>
</dbReference>
<dbReference type="Proteomes" id="UP001500920">
    <property type="component" value="Unassembled WGS sequence"/>
</dbReference>
<reference evidence="5" key="1">
    <citation type="journal article" date="2019" name="Int. J. Syst. Evol. Microbiol.">
        <title>The Global Catalogue of Microorganisms (GCM) 10K type strain sequencing project: providing services to taxonomists for standard genome sequencing and annotation.</title>
        <authorList>
            <consortium name="The Broad Institute Genomics Platform"/>
            <consortium name="The Broad Institute Genome Sequencing Center for Infectious Disease"/>
            <person name="Wu L."/>
            <person name="Ma J."/>
        </authorList>
    </citation>
    <scope>NUCLEOTIDE SEQUENCE [LARGE SCALE GENOMIC DNA]</scope>
    <source>
        <strain evidence="5">JCM 16981</strain>
    </source>
</reference>
<name>A0ABP7EXV5_9STAP</name>
<dbReference type="Pfam" id="PF07724">
    <property type="entry name" value="AAA_2"/>
    <property type="match status" value="1"/>
</dbReference>
<evidence type="ECO:0000313" key="5">
    <source>
        <dbReference type="Proteomes" id="UP001500920"/>
    </source>
</evidence>
<comment type="caution">
    <text evidence="4">The sequence shown here is derived from an EMBL/GenBank/DDBJ whole genome shotgun (WGS) entry which is preliminary data.</text>
</comment>
<keyword evidence="1" id="KW-0547">Nucleotide-binding</keyword>
<dbReference type="Gene3D" id="3.40.50.300">
    <property type="entry name" value="P-loop containing nucleotide triphosphate hydrolases"/>
    <property type="match status" value="1"/>
</dbReference>